<dbReference type="OrthoDB" id="9535999at2759"/>
<evidence type="ECO:0000313" key="6">
    <source>
        <dbReference type="EMBL" id="KAJ7311204.1"/>
    </source>
</evidence>
<name>A0A9Q0XFN2_9SAUR</name>
<evidence type="ECO:0000256" key="3">
    <source>
        <dbReference type="ARBA" id="ARBA00022525"/>
    </source>
</evidence>
<evidence type="ECO:0000256" key="2">
    <source>
        <dbReference type="ARBA" id="ARBA00010012"/>
    </source>
</evidence>
<evidence type="ECO:0000256" key="1">
    <source>
        <dbReference type="ARBA" id="ARBA00004613"/>
    </source>
</evidence>
<feature type="transmembrane region" description="Helical" evidence="5">
    <location>
        <begin position="16"/>
        <end position="36"/>
    </location>
</feature>
<dbReference type="GO" id="GO:0007218">
    <property type="term" value="P:neuropeptide signaling pathway"/>
    <property type="evidence" value="ECO:0007669"/>
    <property type="project" value="InterPro"/>
</dbReference>
<accession>A0A9Q0XFN2</accession>
<gene>
    <name evidence="6" type="ORF">JRQ81_006815</name>
</gene>
<keyword evidence="4" id="KW-0027">Amidation</keyword>
<evidence type="ECO:0000256" key="4">
    <source>
        <dbReference type="ARBA" id="ARBA00022815"/>
    </source>
</evidence>
<evidence type="ECO:0000313" key="7">
    <source>
        <dbReference type="Proteomes" id="UP001142489"/>
    </source>
</evidence>
<keyword evidence="3" id="KW-0964">Secreted</keyword>
<keyword evidence="5" id="KW-0472">Membrane</keyword>
<keyword evidence="5" id="KW-0812">Transmembrane</keyword>
<dbReference type="EMBL" id="JAPFRF010000014">
    <property type="protein sequence ID" value="KAJ7311204.1"/>
    <property type="molecule type" value="Genomic_DNA"/>
</dbReference>
<evidence type="ECO:0000256" key="5">
    <source>
        <dbReference type="SAM" id="Phobius"/>
    </source>
</evidence>
<proteinExistence type="inferred from homology"/>
<comment type="subcellular location">
    <subcellularLocation>
        <location evidence="1">Secreted</location>
    </subcellularLocation>
</comment>
<dbReference type="InterPro" id="IPR000874">
    <property type="entry name" value="Bombesin"/>
</dbReference>
<keyword evidence="7" id="KW-1185">Reference proteome</keyword>
<sequence length="212" mass="23126">MAAAGGWLLPGRTVPVAIVASWLLASTLFVLPSVGAKRSAPIRLRENLWATGHFMGKKSTLESSRLAPFPEEKAEPGEILEESGPALVEVLEDAKGLLMRELLKIILQQRLLEGQGGGVTKAQGQDVIQSWCSSYISRGQQELVRHQSELICKPNARCLFSPLTGTTFIHGVAGKIYLKKNKLRMTSLTVRNRASSRGRLPSLRRTNGTTVV</sequence>
<protein>
    <submittedName>
        <fullName evidence="6">Uncharacterized protein</fullName>
    </submittedName>
</protein>
<dbReference type="Proteomes" id="UP001142489">
    <property type="component" value="Unassembled WGS sequence"/>
</dbReference>
<dbReference type="GO" id="GO:0005576">
    <property type="term" value="C:extracellular region"/>
    <property type="evidence" value="ECO:0007669"/>
    <property type="project" value="UniProtKB-SubCell"/>
</dbReference>
<keyword evidence="5" id="KW-1133">Transmembrane helix</keyword>
<dbReference type="AlphaFoldDB" id="A0A9Q0XFN2"/>
<dbReference type="PROSITE" id="PS00257">
    <property type="entry name" value="BOMBESIN"/>
    <property type="match status" value="1"/>
</dbReference>
<comment type="similarity">
    <text evidence="2">Belongs to the bombesin/neuromedin-B/ranatensin family.</text>
</comment>
<organism evidence="6 7">
    <name type="scientific">Phrynocephalus forsythii</name>
    <dbReference type="NCBI Taxonomy" id="171643"/>
    <lineage>
        <taxon>Eukaryota</taxon>
        <taxon>Metazoa</taxon>
        <taxon>Chordata</taxon>
        <taxon>Craniata</taxon>
        <taxon>Vertebrata</taxon>
        <taxon>Euteleostomi</taxon>
        <taxon>Lepidosauria</taxon>
        <taxon>Squamata</taxon>
        <taxon>Bifurcata</taxon>
        <taxon>Unidentata</taxon>
        <taxon>Episquamata</taxon>
        <taxon>Toxicofera</taxon>
        <taxon>Iguania</taxon>
        <taxon>Acrodonta</taxon>
        <taxon>Agamidae</taxon>
        <taxon>Agaminae</taxon>
        <taxon>Phrynocephalus</taxon>
    </lineage>
</organism>
<reference evidence="6" key="1">
    <citation type="journal article" date="2023" name="DNA Res.">
        <title>Chromosome-level genome assembly of Phrynocephalus forsythii using third-generation DNA sequencing and Hi-C analysis.</title>
        <authorList>
            <person name="Qi Y."/>
            <person name="Zhao W."/>
            <person name="Zhao Y."/>
            <person name="Niu C."/>
            <person name="Cao S."/>
            <person name="Zhang Y."/>
        </authorList>
    </citation>
    <scope>NUCLEOTIDE SEQUENCE</scope>
    <source>
        <tissue evidence="6">Muscle</tissue>
    </source>
</reference>
<dbReference type="Pfam" id="PF02044">
    <property type="entry name" value="Bombesin"/>
    <property type="match status" value="1"/>
</dbReference>
<comment type="caution">
    <text evidence="6">The sequence shown here is derived from an EMBL/GenBank/DDBJ whole genome shotgun (WGS) entry which is preliminary data.</text>
</comment>